<accession>A0ABD2IX81</accession>
<keyword evidence="2" id="KW-0732">Signal</keyword>
<evidence type="ECO:0000256" key="2">
    <source>
        <dbReference type="SAM" id="SignalP"/>
    </source>
</evidence>
<protein>
    <submittedName>
        <fullName evidence="3">Uncharacterized protein</fullName>
    </submittedName>
</protein>
<dbReference type="Proteomes" id="UP001620645">
    <property type="component" value="Unassembled WGS sequence"/>
</dbReference>
<evidence type="ECO:0000313" key="3">
    <source>
        <dbReference type="EMBL" id="KAL3081930.1"/>
    </source>
</evidence>
<evidence type="ECO:0000313" key="4">
    <source>
        <dbReference type="Proteomes" id="UP001620645"/>
    </source>
</evidence>
<feature type="region of interest" description="Disordered" evidence="1">
    <location>
        <begin position="224"/>
        <end position="246"/>
    </location>
</feature>
<proteinExistence type="predicted"/>
<sequence length="399" mass="45314">MAFCCFAVRLAPFLLSSLLAVHFSFAQENAELLENANNETSTRVNLVEKYREQEKEYYESLGRKGGEKCDVYYDPENGKCALWDEASKKYKRPVLPYDITEADFKCVNAFHSRIFGPSCGDPKFEMVKHCAKVKFYGDTPPENGGINEDNKDLLLMLVDGCLVCLKGESDESLRVTVKLRLIYTLSAGSFFTACDVTTMETEEVTVILEKKDIANKRAVPPKSVVSASDDLSNSDKRVKKPKAAERVAKDDYDEKDDLGEEVLCPDKCVRKEDVEEKIDEGQRHFGTFTLPGVLLQRKCRAFFALEEPTGKFLKVQLKVEHNCENERAKTESPMIIPLADTVKLNRFKHNVAEVRGLYINLGANSVSQYQPLLEKGWYRVIKRHKENAYPNAVVFDRKK</sequence>
<reference evidence="3 4" key="1">
    <citation type="submission" date="2024-10" db="EMBL/GenBank/DDBJ databases">
        <authorList>
            <person name="Kim D."/>
        </authorList>
    </citation>
    <scope>NUCLEOTIDE SEQUENCE [LARGE SCALE GENOMIC DNA]</scope>
    <source>
        <strain evidence="3">Taebaek</strain>
    </source>
</reference>
<comment type="caution">
    <text evidence="3">The sequence shown here is derived from an EMBL/GenBank/DDBJ whole genome shotgun (WGS) entry which is preliminary data.</text>
</comment>
<evidence type="ECO:0000256" key="1">
    <source>
        <dbReference type="SAM" id="MobiDB-lite"/>
    </source>
</evidence>
<dbReference type="AlphaFoldDB" id="A0ABD2IX81"/>
<feature type="signal peptide" evidence="2">
    <location>
        <begin position="1"/>
        <end position="26"/>
    </location>
</feature>
<organism evidence="3 4">
    <name type="scientific">Heterodera schachtii</name>
    <name type="common">Sugarbeet cyst nematode worm</name>
    <name type="synonym">Tylenchus schachtii</name>
    <dbReference type="NCBI Taxonomy" id="97005"/>
    <lineage>
        <taxon>Eukaryota</taxon>
        <taxon>Metazoa</taxon>
        <taxon>Ecdysozoa</taxon>
        <taxon>Nematoda</taxon>
        <taxon>Chromadorea</taxon>
        <taxon>Rhabditida</taxon>
        <taxon>Tylenchina</taxon>
        <taxon>Tylenchomorpha</taxon>
        <taxon>Tylenchoidea</taxon>
        <taxon>Heteroderidae</taxon>
        <taxon>Heteroderinae</taxon>
        <taxon>Heterodera</taxon>
    </lineage>
</organism>
<feature type="chain" id="PRO_5044759120" evidence="2">
    <location>
        <begin position="27"/>
        <end position="399"/>
    </location>
</feature>
<name>A0ABD2IX81_HETSC</name>
<dbReference type="EMBL" id="JBICCN010000259">
    <property type="protein sequence ID" value="KAL3081930.1"/>
    <property type="molecule type" value="Genomic_DNA"/>
</dbReference>
<gene>
    <name evidence="3" type="ORF">niasHS_011899</name>
</gene>
<keyword evidence="4" id="KW-1185">Reference proteome</keyword>